<evidence type="ECO:0000313" key="3">
    <source>
        <dbReference type="EMBL" id="CAG7827605.1"/>
    </source>
</evidence>
<evidence type="ECO:0000256" key="1">
    <source>
        <dbReference type="SAM" id="Coils"/>
    </source>
</evidence>
<dbReference type="Proteomes" id="UP000708208">
    <property type="component" value="Unassembled WGS sequence"/>
</dbReference>
<keyword evidence="1" id="KW-0175">Coiled coil</keyword>
<feature type="region of interest" description="Disordered" evidence="2">
    <location>
        <begin position="255"/>
        <end position="280"/>
    </location>
</feature>
<dbReference type="AlphaFoldDB" id="A0A8J2L955"/>
<accession>A0A8J2L955</accession>
<gene>
    <name evidence="3" type="ORF">AFUS01_LOCUS37582</name>
</gene>
<dbReference type="EMBL" id="CAJVCH010544167">
    <property type="protein sequence ID" value="CAG7827605.1"/>
    <property type="molecule type" value="Genomic_DNA"/>
</dbReference>
<reference evidence="3" key="1">
    <citation type="submission" date="2021-06" db="EMBL/GenBank/DDBJ databases">
        <authorList>
            <person name="Hodson N. C."/>
            <person name="Mongue J. A."/>
            <person name="Jaron S. K."/>
        </authorList>
    </citation>
    <scope>NUCLEOTIDE SEQUENCE</scope>
</reference>
<proteinExistence type="predicted"/>
<name>A0A8J2L955_9HEXA</name>
<feature type="region of interest" description="Disordered" evidence="2">
    <location>
        <begin position="24"/>
        <end position="52"/>
    </location>
</feature>
<feature type="coiled-coil region" evidence="1">
    <location>
        <begin position="142"/>
        <end position="219"/>
    </location>
</feature>
<evidence type="ECO:0000313" key="4">
    <source>
        <dbReference type="Proteomes" id="UP000708208"/>
    </source>
</evidence>
<protein>
    <submittedName>
        <fullName evidence="3">Uncharacterized protein</fullName>
    </submittedName>
</protein>
<evidence type="ECO:0000256" key="2">
    <source>
        <dbReference type="SAM" id="MobiDB-lite"/>
    </source>
</evidence>
<comment type="caution">
    <text evidence="3">The sequence shown here is derived from an EMBL/GenBank/DDBJ whole genome shotgun (WGS) entry which is preliminary data.</text>
</comment>
<keyword evidence="4" id="KW-1185">Reference proteome</keyword>
<feature type="compositionally biased region" description="Polar residues" evidence="2">
    <location>
        <begin position="40"/>
        <end position="49"/>
    </location>
</feature>
<organism evidence="3 4">
    <name type="scientific">Allacma fusca</name>
    <dbReference type="NCBI Taxonomy" id="39272"/>
    <lineage>
        <taxon>Eukaryota</taxon>
        <taxon>Metazoa</taxon>
        <taxon>Ecdysozoa</taxon>
        <taxon>Arthropoda</taxon>
        <taxon>Hexapoda</taxon>
        <taxon>Collembola</taxon>
        <taxon>Symphypleona</taxon>
        <taxon>Sminthuridae</taxon>
        <taxon>Allacma</taxon>
    </lineage>
</organism>
<sequence length="371" mass="41900">MFNSSSCSSSTSYVILEEQVLPTNTSKATSKSKTRAGPLKNQNLSNRNNVLPLSSTSLSSLNTYVISSTSSIKSNRNGSSADDLLRSFSGKTFTIPSQKRQLQQMSTDSLKKESEKLLQPGLFDEDKKPTIFDLKLEDRKKVANLICKLAQTQEKLENLQTQRSIPHETADKSTLVTDVTSDQKLRDVLRQNQLLTAKLVQLQEQNTSLSERCECLDKKFSRCSDDNQRLKWILRTIQQREEILLQNNRCLKSDRDKPLSSAKVSPKIDPMESANVTSSKSSKRVFVNETMQTTPNLELGHIKSFERKSRMCLQSGDCHQGQISDAHLVIPSTTTLFETTELRNHQDSKTGLKLSKPTDEEDILKELFFNF</sequence>